<dbReference type="AlphaFoldDB" id="A0A7W8QUR4"/>
<dbReference type="PANTHER" id="PTHR43736:SF1">
    <property type="entry name" value="DIHYDRONEOPTERIN TRIPHOSPHATE DIPHOSPHATASE"/>
    <property type="match status" value="1"/>
</dbReference>
<sequence>MSDLPKHSVSVTGVVVRPDGRVLMIQRADDGRWVPPGGVLELDEAPEAGVVREVLEETGIEVKPERLVGVYKNMALGVVSLAFRCHPVAGGPRESDEAVAVEWLTIEEATAAAPEARAVRILDAFRSDGPFVRIHDGTTLLLEQTVPH</sequence>
<comment type="similarity">
    <text evidence="1 3">Belongs to the Nudix hydrolase family.</text>
</comment>
<dbReference type="PROSITE" id="PS00893">
    <property type="entry name" value="NUDIX_BOX"/>
    <property type="match status" value="1"/>
</dbReference>
<keyword evidence="6" id="KW-1185">Reference proteome</keyword>
<dbReference type="PANTHER" id="PTHR43736">
    <property type="entry name" value="ADP-RIBOSE PYROPHOSPHATASE"/>
    <property type="match status" value="1"/>
</dbReference>
<gene>
    <name evidence="5" type="ORF">HDA36_006499</name>
</gene>
<dbReference type="InterPro" id="IPR020084">
    <property type="entry name" value="NUDIX_hydrolase_CS"/>
</dbReference>
<protein>
    <submittedName>
        <fullName evidence="5">ADP-ribose pyrophosphatase YjhB (NUDIX family)</fullName>
    </submittedName>
</protein>
<dbReference type="GO" id="GO:0016787">
    <property type="term" value="F:hydrolase activity"/>
    <property type="evidence" value="ECO:0007669"/>
    <property type="project" value="UniProtKB-KW"/>
</dbReference>
<dbReference type="Gene3D" id="3.90.79.10">
    <property type="entry name" value="Nucleoside Triphosphate Pyrophosphohydrolase"/>
    <property type="match status" value="1"/>
</dbReference>
<dbReference type="Pfam" id="PF00293">
    <property type="entry name" value="NUDIX"/>
    <property type="match status" value="1"/>
</dbReference>
<evidence type="ECO:0000256" key="2">
    <source>
        <dbReference type="ARBA" id="ARBA00022801"/>
    </source>
</evidence>
<dbReference type="InterPro" id="IPR015797">
    <property type="entry name" value="NUDIX_hydrolase-like_dom_sf"/>
</dbReference>
<dbReference type="PROSITE" id="PS51462">
    <property type="entry name" value="NUDIX"/>
    <property type="match status" value="1"/>
</dbReference>
<feature type="domain" description="Nudix hydrolase" evidence="4">
    <location>
        <begin position="5"/>
        <end position="126"/>
    </location>
</feature>
<dbReference type="Proteomes" id="UP000572635">
    <property type="component" value="Unassembled WGS sequence"/>
</dbReference>
<accession>A0A7W8QUR4</accession>
<dbReference type="EMBL" id="JACHDB010000003">
    <property type="protein sequence ID" value="MBB5436335.1"/>
    <property type="molecule type" value="Genomic_DNA"/>
</dbReference>
<dbReference type="RefSeq" id="WP_184399994.1">
    <property type="nucleotide sequence ID" value="NZ_JACHDB010000003.1"/>
</dbReference>
<keyword evidence="2 3" id="KW-0378">Hydrolase</keyword>
<evidence type="ECO:0000256" key="3">
    <source>
        <dbReference type="RuleBase" id="RU003476"/>
    </source>
</evidence>
<evidence type="ECO:0000313" key="6">
    <source>
        <dbReference type="Proteomes" id="UP000572635"/>
    </source>
</evidence>
<dbReference type="SUPFAM" id="SSF55811">
    <property type="entry name" value="Nudix"/>
    <property type="match status" value="1"/>
</dbReference>
<dbReference type="PRINTS" id="PR00502">
    <property type="entry name" value="NUDIXFAMILY"/>
</dbReference>
<evidence type="ECO:0000256" key="1">
    <source>
        <dbReference type="ARBA" id="ARBA00005582"/>
    </source>
</evidence>
<evidence type="ECO:0000259" key="4">
    <source>
        <dbReference type="PROSITE" id="PS51462"/>
    </source>
</evidence>
<dbReference type="InterPro" id="IPR000086">
    <property type="entry name" value="NUDIX_hydrolase_dom"/>
</dbReference>
<name>A0A7W8QUR4_9ACTN</name>
<reference evidence="5 6" key="1">
    <citation type="submission" date="2020-08" db="EMBL/GenBank/DDBJ databases">
        <title>Sequencing the genomes of 1000 actinobacteria strains.</title>
        <authorList>
            <person name="Klenk H.-P."/>
        </authorList>
    </citation>
    <scope>NUCLEOTIDE SEQUENCE [LARGE SCALE GENOMIC DNA]</scope>
    <source>
        <strain evidence="5 6">DSM 44551</strain>
    </source>
</reference>
<dbReference type="InterPro" id="IPR020476">
    <property type="entry name" value="Nudix_hydrolase"/>
</dbReference>
<organism evidence="5 6">
    <name type="scientific">Nocardiopsis composta</name>
    <dbReference type="NCBI Taxonomy" id="157465"/>
    <lineage>
        <taxon>Bacteria</taxon>
        <taxon>Bacillati</taxon>
        <taxon>Actinomycetota</taxon>
        <taxon>Actinomycetes</taxon>
        <taxon>Streptosporangiales</taxon>
        <taxon>Nocardiopsidaceae</taxon>
        <taxon>Nocardiopsis</taxon>
    </lineage>
</organism>
<evidence type="ECO:0000313" key="5">
    <source>
        <dbReference type="EMBL" id="MBB5436335.1"/>
    </source>
</evidence>
<comment type="caution">
    <text evidence="5">The sequence shown here is derived from an EMBL/GenBank/DDBJ whole genome shotgun (WGS) entry which is preliminary data.</text>
</comment>
<proteinExistence type="inferred from homology"/>